<dbReference type="AlphaFoldDB" id="A0AAJ5C204"/>
<gene>
    <name evidence="1" type="ORF">SAMEA4412673_03777</name>
</gene>
<protein>
    <submittedName>
        <fullName evidence="1">Uncharacterized protein</fullName>
    </submittedName>
</protein>
<evidence type="ECO:0000313" key="2">
    <source>
        <dbReference type="Proteomes" id="UP000215355"/>
    </source>
</evidence>
<dbReference type="EMBL" id="LT906468">
    <property type="protein sequence ID" value="SNV62190.1"/>
    <property type="molecule type" value="Genomic_DNA"/>
</dbReference>
<reference evidence="1 2" key="1">
    <citation type="submission" date="2017-06" db="EMBL/GenBank/DDBJ databases">
        <authorList>
            <consortium name="Pathogen Informatics"/>
        </authorList>
    </citation>
    <scope>NUCLEOTIDE SEQUENCE [LARGE SCALE GENOMIC DNA]</scope>
    <source>
        <strain evidence="1 2">NCTC12149</strain>
    </source>
</reference>
<sequence length="50" mass="5767">MKDDAFIITGSDYSGRRLIDKPNANEYQVIDFKDYIKSVKAGYIHNSLRV</sequence>
<proteinExistence type="predicted"/>
<accession>A0AAJ5C204</accession>
<name>A0AAJ5C204_9SPHI</name>
<evidence type="ECO:0000313" key="1">
    <source>
        <dbReference type="EMBL" id="SNV62190.1"/>
    </source>
</evidence>
<organism evidence="1 2">
    <name type="scientific">Sphingobacterium mizutaii</name>
    <dbReference type="NCBI Taxonomy" id="1010"/>
    <lineage>
        <taxon>Bacteria</taxon>
        <taxon>Pseudomonadati</taxon>
        <taxon>Bacteroidota</taxon>
        <taxon>Sphingobacteriia</taxon>
        <taxon>Sphingobacteriales</taxon>
        <taxon>Sphingobacteriaceae</taxon>
        <taxon>Sphingobacterium</taxon>
    </lineage>
</organism>
<dbReference type="Proteomes" id="UP000215355">
    <property type="component" value="Chromosome 1"/>
</dbReference>
<dbReference type="KEGG" id="smiz:4412673_03777"/>